<feature type="region of interest" description="Disordered" evidence="1">
    <location>
        <begin position="1"/>
        <end position="32"/>
    </location>
</feature>
<feature type="compositionally biased region" description="Gly residues" evidence="1">
    <location>
        <begin position="1"/>
        <end position="12"/>
    </location>
</feature>
<comment type="caution">
    <text evidence="2">The sequence shown here is derived from an EMBL/GenBank/DDBJ whole genome shotgun (WGS) entry which is preliminary data.</text>
</comment>
<organism evidence="2">
    <name type="scientific">uncultured bacterium</name>
    <name type="common">gcode 4</name>
    <dbReference type="NCBI Taxonomy" id="1234023"/>
    <lineage>
        <taxon>Bacteria</taxon>
        <taxon>environmental samples</taxon>
    </lineage>
</organism>
<gene>
    <name evidence="2" type="ORF">ACD_71C00010G0001</name>
</gene>
<evidence type="ECO:0000256" key="1">
    <source>
        <dbReference type="SAM" id="MobiDB-lite"/>
    </source>
</evidence>
<proteinExistence type="predicted"/>
<dbReference type="EMBL" id="AMFJ01028741">
    <property type="protein sequence ID" value="EKD44769.1"/>
    <property type="molecule type" value="Genomic_DNA"/>
</dbReference>
<feature type="non-terminal residue" evidence="2">
    <location>
        <position position="1"/>
    </location>
</feature>
<feature type="compositionally biased region" description="Gly residues" evidence="1">
    <location>
        <begin position="19"/>
        <end position="32"/>
    </location>
</feature>
<reference evidence="2" key="1">
    <citation type="journal article" date="2012" name="Science">
        <title>Fermentation, hydrogen, and sulfur metabolism in multiple uncultivated bacterial phyla.</title>
        <authorList>
            <person name="Wrighton K.C."/>
            <person name="Thomas B.C."/>
            <person name="Sharon I."/>
            <person name="Miller C.S."/>
            <person name="Castelle C.J."/>
            <person name="VerBerkmoes N.C."/>
            <person name="Wilkins M.J."/>
            <person name="Hettich R.L."/>
            <person name="Lipton M.S."/>
            <person name="Williams K.H."/>
            <person name="Long P.E."/>
            <person name="Banfield J.F."/>
        </authorList>
    </citation>
    <scope>NUCLEOTIDE SEQUENCE [LARGE SCALE GENOMIC DNA]</scope>
</reference>
<accession>K2A3V8</accession>
<name>K2A3V8_9BACT</name>
<dbReference type="AlphaFoldDB" id="K2A3V8"/>
<evidence type="ECO:0000313" key="2">
    <source>
        <dbReference type="EMBL" id="EKD44769.1"/>
    </source>
</evidence>
<protein>
    <submittedName>
        <fullName evidence="2">Uncharacterized protein</fullName>
    </submittedName>
</protein>
<sequence>TDGGGIASGVGGSDSDTTGWGGEVGDSSGLGPGGDSGVVKILGFDFTILDSISCSPEEIGEDESDITLGIGDTGRKIDVWSLEEIDDLGECEGISYLYTATKEAEEKRRGDEEFFGVEHKRWDKKIEVNGKNIIYCRISIRYII</sequence>